<dbReference type="InterPro" id="IPR009078">
    <property type="entry name" value="Ferritin-like_SF"/>
</dbReference>
<dbReference type="InterPro" id="IPR019052">
    <property type="entry name" value="DUF2383"/>
</dbReference>
<organism evidence="2 3">
    <name type="scientific">Flagellimonas chongwuensis</name>
    <dbReference type="NCBI Taxonomy" id="2697365"/>
    <lineage>
        <taxon>Bacteria</taxon>
        <taxon>Pseudomonadati</taxon>
        <taxon>Bacteroidota</taxon>
        <taxon>Flavobacteriia</taxon>
        <taxon>Flavobacteriales</taxon>
        <taxon>Flavobacteriaceae</taxon>
        <taxon>Flagellimonas</taxon>
    </lineage>
</organism>
<dbReference type="Proteomes" id="UP000558089">
    <property type="component" value="Unassembled WGS sequence"/>
</dbReference>
<evidence type="ECO:0000259" key="1">
    <source>
        <dbReference type="Pfam" id="PF09537"/>
    </source>
</evidence>
<gene>
    <name evidence="2" type="ORF">GUA46_13720</name>
</gene>
<dbReference type="SUPFAM" id="SSF47240">
    <property type="entry name" value="Ferritin-like"/>
    <property type="match status" value="1"/>
</dbReference>
<dbReference type="InterPro" id="IPR012347">
    <property type="entry name" value="Ferritin-like"/>
</dbReference>
<dbReference type="NCBIfam" id="TIGR02284">
    <property type="entry name" value="PA2169 family four-helix-bundle protein"/>
    <property type="match status" value="1"/>
</dbReference>
<name>A0A850NEY2_9FLAO</name>
<dbReference type="InterPro" id="IPR011971">
    <property type="entry name" value="CHP02284"/>
</dbReference>
<protein>
    <submittedName>
        <fullName evidence="2">PA2169 family four-helix-bundle protein</fullName>
    </submittedName>
</protein>
<proteinExistence type="predicted"/>
<dbReference type="RefSeq" id="WP_108244305.1">
    <property type="nucleotide sequence ID" value="NZ_WYET01000007.1"/>
</dbReference>
<dbReference type="EMBL" id="WYET01000007">
    <property type="protein sequence ID" value="NVN19403.1"/>
    <property type="molecule type" value="Genomic_DNA"/>
</dbReference>
<comment type="caution">
    <text evidence="2">The sequence shown here is derived from an EMBL/GenBank/DDBJ whole genome shotgun (WGS) entry which is preliminary data.</text>
</comment>
<evidence type="ECO:0000313" key="3">
    <source>
        <dbReference type="Proteomes" id="UP000558089"/>
    </source>
</evidence>
<accession>A0A850NEY2</accession>
<sequence>MNKDIKEVEGHLNEIVQKNEDAIKGYKKAAENAKEVGLQNYFKNKARERRNFLNELKAATPVLDLDKGMDGSAKGAMHRAWMDMKAFFSGDNDESMLEEAIRGDKAAVEKYNEVLADTHLPINSANVIRKQRDWIVQDLEANKKLEDVM</sequence>
<dbReference type="Gene3D" id="1.20.1260.10">
    <property type="match status" value="1"/>
</dbReference>
<dbReference type="Pfam" id="PF09537">
    <property type="entry name" value="DUF2383"/>
    <property type="match status" value="1"/>
</dbReference>
<keyword evidence="3" id="KW-1185">Reference proteome</keyword>
<evidence type="ECO:0000313" key="2">
    <source>
        <dbReference type="EMBL" id="NVN19403.1"/>
    </source>
</evidence>
<feature type="domain" description="DUF2383" evidence="1">
    <location>
        <begin position="8"/>
        <end position="116"/>
    </location>
</feature>
<dbReference type="AlphaFoldDB" id="A0A850NEY2"/>
<reference evidence="2 3" key="1">
    <citation type="submission" date="2020-01" db="EMBL/GenBank/DDBJ databases">
        <title>Draft Genome Analysis of Muricauda sp. HICW Isolated from coastal seawater of PR China.</title>
        <authorList>
            <person name="Chen M.-X."/>
        </authorList>
    </citation>
    <scope>NUCLEOTIDE SEQUENCE [LARGE SCALE GENOMIC DNA]</scope>
    <source>
        <strain evidence="2 3">HICW</strain>
    </source>
</reference>